<organism evidence="2 3">
    <name type="scientific">Solanum verrucosum</name>
    <dbReference type="NCBI Taxonomy" id="315347"/>
    <lineage>
        <taxon>Eukaryota</taxon>
        <taxon>Viridiplantae</taxon>
        <taxon>Streptophyta</taxon>
        <taxon>Embryophyta</taxon>
        <taxon>Tracheophyta</taxon>
        <taxon>Spermatophyta</taxon>
        <taxon>Magnoliopsida</taxon>
        <taxon>eudicotyledons</taxon>
        <taxon>Gunneridae</taxon>
        <taxon>Pentapetalae</taxon>
        <taxon>asterids</taxon>
        <taxon>lamiids</taxon>
        <taxon>Solanales</taxon>
        <taxon>Solanaceae</taxon>
        <taxon>Solanoideae</taxon>
        <taxon>Solaneae</taxon>
        <taxon>Solanum</taxon>
    </lineage>
</organism>
<dbReference type="Proteomes" id="UP001234989">
    <property type="component" value="Chromosome 7"/>
</dbReference>
<sequence>MKVVMRYGKKGKLSPHYVGPYQILRRVGNVAYELEFRNDFASVHPVFYVSMLKKCVGKPTSIVPLEGLGVDENLSYEEVLIEILDWQVKKWRNKEVSFVKVLWMNHLIEGATWEVEADMMSRYSHIFPSTPALALDSEEGNIAKFQVQATEANHGQWVGPRTVGVVRGLGTQKSVEMDEPSVRPLSIDQELQEEEERVEAEVKDKSPFSIVVGFDNKGPVFLTLIPVARIYSRGKVED</sequence>
<dbReference type="PANTHER" id="PTHR46148:SF57">
    <property type="entry name" value="OS12G0499874 PROTEIN"/>
    <property type="match status" value="1"/>
</dbReference>
<accession>A0AAF0ZHB4</accession>
<name>A0AAF0ZHB4_SOLVR</name>
<feature type="domain" description="Tf2-1-like SH3-like" evidence="1">
    <location>
        <begin position="7"/>
        <end position="56"/>
    </location>
</feature>
<dbReference type="Pfam" id="PF24626">
    <property type="entry name" value="SH3_Tf2-1"/>
    <property type="match status" value="1"/>
</dbReference>
<evidence type="ECO:0000313" key="3">
    <source>
        <dbReference type="Proteomes" id="UP001234989"/>
    </source>
</evidence>
<evidence type="ECO:0000259" key="1">
    <source>
        <dbReference type="Pfam" id="PF24626"/>
    </source>
</evidence>
<evidence type="ECO:0000313" key="2">
    <source>
        <dbReference type="EMBL" id="WMV37849.1"/>
    </source>
</evidence>
<dbReference type="InterPro" id="IPR056924">
    <property type="entry name" value="SH3_Tf2-1"/>
</dbReference>
<protein>
    <recommendedName>
        <fullName evidence="1">Tf2-1-like SH3-like domain-containing protein</fullName>
    </recommendedName>
</protein>
<dbReference type="EMBL" id="CP133618">
    <property type="protein sequence ID" value="WMV37849.1"/>
    <property type="molecule type" value="Genomic_DNA"/>
</dbReference>
<reference evidence="2" key="1">
    <citation type="submission" date="2023-08" db="EMBL/GenBank/DDBJ databases">
        <title>A de novo genome assembly of Solanum verrucosum Schlechtendal, a Mexican diploid species geographically isolated from the other diploid A-genome species in potato relatives.</title>
        <authorList>
            <person name="Hosaka K."/>
        </authorList>
    </citation>
    <scope>NUCLEOTIDE SEQUENCE</scope>
    <source>
        <tissue evidence="2">Young leaves</tissue>
    </source>
</reference>
<gene>
    <name evidence="2" type="ORF">MTR67_031234</name>
</gene>
<dbReference type="AlphaFoldDB" id="A0AAF0ZHB4"/>
<proteinExistence type="predicted"/>
<keyword evidence="3" id="KW-1185">Reference proteome</keyword>
<dbReference type="PANTHER" id="PTHR46148">
    <property type="entry name" value="CHROMO DOMAIN-CONTAINING PROTEIN"/>
    <property type="match status" value="1"/>
</dbReference>